<keyword evidence="3" id="KW-1185">Reference proteome</keyword>
<evidence type="ECO:0000313" key="3">
    <source>
        <dbReference type="Proteomes" id="UP000006101"/>
    </source>
</evidence>
<accession>K0B6M8</accession>
<name>K0B6M8_9ARCH</name>
<proteinExistence type="predicted"/>
<reference evidence="2 3" key="1">
    <citation type="journal article" date="2012" name="J. Bacteriol.">
        <title>Draft Genome Sequence of an Ammonia-Oxidizing Archaeon, "Candidatus Nitrosopumilus koreensis" AR1, from Marine Sediment.</title>
        <authorList>
            <person name="Park S.J."/>
            <person name="Kim J.G."/>
            <person name="Jung M.Y."/>
            <person name="Kim S.J."/>
            <person name="Cha I.T."/>
            <person name="Kwon K."/>
            <person name="Lee J.H."/>
            <person name="Rhee S.K."/>
        </authorList>
    </citation>
    <scope>NUCLEOTIDE SEQUENCE [LARGE SCALE GENOMIC DNA]</scope>
    <source>
        <strain evidence="2 3">AR1</strain>
    </source>
</reference>
<evidence type="ECO:0000256" key="1">
    <source>
        <dbReference type="SAM" id="Phobius"/>
    </source>
</evidence>
<dbReference type="HOGENOM" id="CLU_1307861_0_0_2"/>
<dbReference type="STRING" id="1229908.NKOR_06315"/>
<keyword evidence="1" id="KW-1133">Transmembrane helix</keyword>
<dbReference type="AlphaFoldDB" id="K0B6M8"/>
<protein>
    <submittedName>
        <fullName evidence="2">Uncharacterized protein</fullName>
    </submittedName>
</protein>
<feature type="transmembrane region" description="Helical" evidence="1">
    <location>
        <begin position="6"/>
        <end position="28"/>
    </location>
</feature>
<gene>
    <name evidence="2" type="ORF">NKOR_06315</name>
</gene>
<organism evidence="2 3">
    <name type="scientific">Candidatus Nitrosopumilus koreensis AR1</name>
    <dbReference type="NCBI Taxonomy" id="1229908"/>
    <lineage>
        <taxon>Archaea</taxon>
        <taxon>Nitrososphaerota</taxon>
        <taxon>Nitrososphaeria</taxon>
        <taxon>Nitrosopumilales</taxon>
        <taxon>Nitrosopumilaceae</taxon>
        <taxon>Nitrosopumilus</taxon>
    </lineage>
</organism>
<evidence type="ECO:0000313" key="2">
    <source>
        <dbReference type="EMBL" id="AFS81144.1"/>
    </source>
</evidence>
<dbReference type="KEGG" id="nkr:NKOR_06315"/>
<keyword evidence="1" id="KW-0812">Transmembrane</keyword>
<sequence length="217" mass="24108">MPELLIVNKLIVIPIVLVIAVVISYAVLTMDESPKPLTTPIYDSGFTYYDIEKIQTSLKENGIFVSSPTAVTDHTISQYCTFFENGLPKNVEYCTTTAVLDSDGNTLGNINIGGSTDSPILAIANLETGTLESDKEKTFVIFETVIRTLVCDCWEEEDAIGFESIPEWVDAVHTFYYDSDKRNIKSKIDNLADTEILLEITSKDNSVLQTLIILKHV</sequence>
<dbReference type="Proteomes" id="UP000006101">
    <property type="component" value="Chromosome"/>
</dbReference>
<keyword evidence="1" id="KW-0472">Membrane</keyword>
<dbReference type="PATRIC" id="fig|1229908.8.peg.1378"/>
<dbReference type="EMBL" id="CP003842">
    <property type="protein sequence ID" value="AFS81144.1"/>
    <property type="molecule type" value="Genomic_DNA"/>
</dbReference>